<dbReference type="InterPro" id="IPR000504">
    <property type="entry name" value="RRM_dom"/>
</dbReference>
<evidence type="ECO:0000313" key="6">
    <source>
        <dbReference type="Proteomes" id="UP000326458"/>
    </source>
</evidence>
<dbReference type="AlphaFoldDB" id="A0A5N3WHU7"/>
<proteinExistence type="predicted"/>
<dbReference type="GO" id="GO:0003730">
    <property type="term" value="F:mRNA 3'-UTR binding"/>
    <property type="evidence" value="ECO:0007669"/>
    <property type="project" value="TreeGrafter"/>
</dbReference>
<dbReference type="Proteomes" id="UP000326458">
    <property type="component" value="Unassembled WGS sequence"/>
</dbReference>
<dbReference type="PANTHER" id="PTHR48026:SF2">
    <property type="entry name" value="HETEROGENEOUS NUCLEAR RIBONUCLEOPROTEIN A1-RELATED"/>
    <property type="match status" value="1"/>
</dbReference>
<feature type="region of interest" description="Disordered" evidence="3">
    <location>
        <begin position="164"/>
        <end position="215"/>
    </location>
</feature>
<dbReference type="PANTHER" id="PTHR48026">
    <property type="entry name" value="HOMOLOGOUS TO DROSOPHILA SQD (SQUID) PROTEIN"/>
    <property type="match status" value="1"/>
</dbReference>
<sequence length="215" mass="22897">MSKSEPPKEPKQLWKLFIGGLSFETTDDSLRSHSGQWGMLTDCMEMGDPNTKLSRGFGSATHATRGFTFINFDGYDSVDKIVIQKYHTVNGHNRAVRKALSKQEMGFPAKGVAVVLETLVVIVEVVMEETPVAEVALVPATVVVVGPMKGGNFGGRSSGSYGGGGQYFAKPQNQGGYGGSSSSRSRGSGRSQRSDREATGYDRLVSSAKHRGGGA</sequence>
<protein>
    <recommendedName>
        <fullName evidence="4">RRM domain-containing protein</fullName>
    </recommendedName>
</protein>
<keyword evidence="1 2" id="KW-0694">RNA-binding</keyword>
<dbReference type="Gene3D" id="3.30.70.330">
    <property type="match status" value="1"/>
</dbReference>
<reference evidence="5 6" key="1">
    <citation type="submission" date="2019-06" db="EMBL/GenBank/DDBJ databases">
        <title>Discovery of a novel chromosome fission-fusion reversal in muntjac.</title>
        <authorList>
            <person name="Mudd A.B."/>
            <person name="Bredeson J.V."/>
            <person name="Baum R."/>
            <person name="Hockemeyer D."/>
            <person name="Rokhsar D.S."/>
        </authorList>
    </citation>
    <scope>NUCLEOTIDE SEQUENCE [LARGE SCALE GENOMIC DNA]</scope>
    <source>
        <strain evidence="5">UTSW_UCB_Mm</strain>
        <tissue evidence="5">Fibroblast cell line</tissue>
    </source>
</reference>
<feature type="compositionally biased region" description="Low complexity" evidence="3">
    <location>
        <begin position="180"/>
        <end position="191"/>
    </location>
</feature>
<dbReference type="InterPro" id="IPR012677">
    <property type="entry name" value="Nucleotide-bd_a/b_plait_sf"/>
</dbReference>
<feature type="domain" description="RRM" evidence="4">
    <location>
        <begin position="14"/>
        <end position="103"/>
    </location>
</feature>
<keyword evidence="6" id="KW-1185">Reference proteome</keyword>
<evidence type="ECO:0000313" key="5">
    <source>
        <dbReference type="EMBL" id="KAB0361053.1"/>
    </source>
</evidence>
<accession>A0A5N3WHU7</accession>
<evidence type="ECO:0000256" key="1">
    <source>
        <dbReference type="ARBA" id="ARBA00022884"/>
    </source>
</evidence>
<dbReference type="SMART" id="SM00360">
    <property type="entry name" value="RRM"/>
    <property type="match status" value="1"/>
</dbReference>
<dbReference type="Pfam" id="PF00076">
    <property type="entry name" value="RRM_1"/>
    <property type="match status" value="1"/>
</dbReference>
<organism evidence="5 6">
    <name type="scientific">Muntiacus muntjak</name>
    <name type="common">Barking deer</name>
    <name type="synonym">Indian muntjac</name>
    <dbReference type="NCBI Taxonomy" id="9888"/>
    <lineage>
        <taxon>Eukaryota</taxon>
        <taxon>Metazoa</taxon>
        <taxon>Chordata</taxon>
        <taxon>Craniata</taxon>
        <taxon>Vertebrata</taxon>
        <taxon>Euteleostomi</taxon>
        <taxon>Mammalia</taxon>
        <taxon>Eutheria</taxon>
        <taxon>Laurasiatheria</taxon>
        <taxon>Artiodactyla</taxon>
        <taxon>Ruminantia</taxon>
        <taxon>Pecora</taxon>
        <taxon>Cervidae</taxon>
        <taxon>Muntiacinae</taxon>
        <taxon>Muntiacus</taxon>
    </lineage>
</organism>
<dbReference type="GO" id="GO:0071013">
    <property type="term" value="C:catalytic step 2 spliceosome"/>
    <property type="evidence" value="ECO:0007669"/>
    <property type="project" value="TreeGrafter"/>
</dbReference>
<comment type="caution">
    <text evidence="5">The sequence shown here is derived from an EMBL/GenBank/DDBJ whole genome shotgun (WGS) entry which is preliminary data.</text>
</comment>
<dbReference type="GO" id="GO:0000398">
    <property type="term" value="P:mRNA splicing, via spliceosome"/>
    <property type="evidence" value="ECO:0007669"/>
    <property type="project" value="TreeGrafter"/>
</dbReference>
<dbReference type="EMBL" id="VCEA01000001">
    <property type="protein sequence ID" value="KAB0361053.1"/>
    <property type="molecule type" value="Genomic_DNA"/>
</dbReference>
<dbReference type="PROSITE" id="PS50102">
    <property type="entry name" value="RRM"/>
    <property type="match status" value="1"/>
</dbReference>
<name>A0A5N3WHU7_MUNMU</name>
<gene>
    <name evidence="5" type="ORF">FD754_005209</name>
</gene>
<dbReference type="SUPFAM" id="SSF54928">
    <property type="entry name" value="RNA-binding domain, RBD"/>
    <property type="match status" value="1"/>
</dbReference>
<evidence type="ECO:0000256" key="2">
    <source>
        <dbReference type="PROSITE-ProRule" id="PRU00176"/>
    </source>
</evidence>
<evidence type="ECO:0000256" key="3">
    <source>
        <dbReference type="SAM" id="MobiDB-lite"/>
    </source>
</evidence>
<evidence type="ECO:0000259" key="4">
    <source>
        <dbReference type="PROSITE" id="PS50102"/>
    </source>
</evidence>
<dbReference type="InterPro" id="IPR035979">
    <property type="entry name" value="RBD_domain_sf"/>
</dbReference>